<gene>
    <name evidence="5" type="ORF">LIZ65_01440</name>
</gene>
<dbReference type="PRINTS" id="PR00032">
    <property type="entry name" value="HTHARAC"/>
</dbReference>
<evidence type="ECO:0000256" key="1">
    <source>
        <dbReference type="ARBA" id="ARBA00023015"/>
    </source>
</evidence>
<dbReference type="PROSITE" id="PS01124">
    <property type="entry name" value="HTH_ARAC_FAMILY_2"/>
    <property type="match status" value="1"/>
</dbReference>
<dbReference type="InterPro" id="IPR018771">
    <property type="entry name" value="PocR_dom"/>
</dbReference>
<organism evidence="5 6">
    <name type="scientific">Bariatricus massiliensis</name>
    <dbReference type="NCBI Taxonomy" id="1745713"/>
    <lineage>
        <taxon>Bacteria</taxon>
        <taxon>Bacillati</taxon>
        <taxon>Bacillota</taxon>
        <taxon>Clostridia</taxon>
        <taxon>Lachnospirales</taxon>
        <taxon>Lachnospiraceae</taxon>
        <taxon>Bariatricus</taxon>
    </lineage>
</organism>
<dbReference type="Pfam" id="PF10114">
    <property type="entry name" value="PocR"/>
    <property type="match status" value="1"/>
</dbReference>
<reference evidence="5 6" key="1">
    <citation type="submission" date="2021-10" db="EMBL/GenBank/DDBJ databases">
        <title>Collection of gut derived symbiotic bacterial strains cultured from healthy donors.</title>
        <authorList>
            <person name="Lin H."/>
            <person name="Littmann E."/>
            <person name="Kohout C."/>
            <person name="Pamer E.G."/>
        </authorList>
    </citation>
    <scope>NUCLEOTIDE SEQUENCE [LARGE SCALE GENOMIC DNA]</scope>
    <source>
        <strain evidence="5 6">DFI.1.165</strain>
    </source>
</reference>
<proteinExistence type="predicted"/>
<comment type="caution">
    <text evidence="5">The sequence shown here is derived from an EMBL/GenBank/DDBJ whole genome shotgun (WGS) entry which is preliminary data.</text>
</comment>
<protein>
    <submittedName>
        <fullName evidence="5">PocR ligand-binding domain-containing protein</fullName>
    </submittedName>
</protein>
<dbReference type="InterPro" id="IPR020449">
    <property type="entry name" value="Tscrpt_reg_AraC-type_HTH"/>
</dbReference>
<evidence type="ECO:0000256" key="2">
    <source>
        <dbReference type="ARBA" id="ARBA00023125"/>
    </source>
</evidence>
<dbReference type="SMART" id="SM00342">
    <property type="entry name" value="HTH_ARAC"/>
    <property type="match status" value="1"/>
</dbReference>
<sequence>MNLEFDRIELEKLMRDFYILTGIRIVLFDSDYRELLAYPPSDCTFCKYMKAHPQTRKLCRFSDEQSFEACKAKNSLIIYHCHAGLVEASAPLLYNHTVIGYLMFGQISDDSTEAQLAEAVSSALCGAGMPPTQIDEYIAGIPQKSSDQIAAAAKIMEACTFYVIFKNTISLRRNNFIRNMSAFLTAHLNEDLSVERITHEFGISKSKLYQVCNTYLGCGIAEYVHSLRIEHAKRLLSETTVPITEVAGECGFSDYNYFCRVFKKETGIPAKKYRNLSQ</sequence>
<name>A0ABS8DCW0_9FIRM</name>
<dbReference type="PANTHER" id="PTHR43280:SF2">
    <property type="entry name" value="HTH-TYPE TRANSCRIPTIONAL REGULATOR EXSA"/>
    <property type="match status" value="1"/>
</dbReference>
<evidence type="ECO:0000259" key="4">
    <source>
        <dbReference type="PROSITE" id="PS01124"/>
    </source>
</evidence>
<evidence type="ECO:0000256" key="3">
    <source>
        <dbReference type="ARBA" id="ARBA00023163"/>
    </source>
</evidence>
<dbReference type="Pfam" id="PF12833">
    <property type="entry name" value="HTH_18"/>
    <property type="match status" value="1"/>
</dbReference>
<keyword evidence="6" id="KW-1185">Reference proteome</keyword>
<keyword evidence="3" id="KW-0804">Transcription</keyword>
<dbReference type="Proteomes" id="UP001299546">
    <property type="component" value="Unassembled WGS sequence"/>
</dbReference>
<dbReference type="PANTHER" id="PTHR43280">
    <property type="entry name" value="ARAC-FAMILY TRANSCRIPTIONAL REGULATOR"/>
    <property type="match status" value="1"/>
</dbReference>
<feature type="domain" description="HTH araC/xylS-type" evidence="4">
    <location>
        <begin position="178"/>
        <end position="276"/>
    </location>
</feature>
<evidence type="ECO:0000313" key="6">
    <source>
        <dbReference type="Proteomes" id="UP001299546"/>
    </source>
</evidence>
<accession>A0ABS8DCW0</accession>
<dbReference type="Gene3D" id="1.10.10.60">
    <property type="entry name" value="Homeodomain-like"/>
    <property type="match status" value="2"/>
</dbReference>
<evidence type="ECO:0000313" key="5">
    <source>
        <dbReference type="EMBL" id="MCB7385937.1"/>
    </source>
</evidence>
<dbReference type="RefSeq" id="WP_066731940.1">
    <property type="nucleotide sequence ID" value="NZ_JAJCIQ010000001.1"/>
</dbReference>
<dbReference type="InterPro" id="IPR018060">
    <property type="entry name" value="HTH_AraC"/>
</dbReference>
<dbReference type="EMBL" id="JAJCIS010000001">
    <property type="protein sequence ID" value="MCB7385937.1"/>
    <property type="molecule type" value="Genomic_DNA"/>
</dbReference>
<keyword evidence="1" id="KW-0805">Transcription regulation</keyword>
<dbReference type="SUPFAM" id="SSF46689">
    <property type="entry name" value="Homeodomain-like"/>
    <property type="match status" value="1"/>
</dbReference>
<dbReference type="InterPro" id="IPR009057">
    <property type="entry name" value="Homeodomain-like_sf"/>
</dbReference>
<keyword evidence="2" id="KW-0238">DNA-binding</keyword>